<protein>
    <submittedName>
        <fullName evidence="1">Uncharacterized protein</fullName>
    </submittedName>
</protein>
<reference evidence="1" key="1">
    <citation type="journal article" date="2014" name="Front. Microbiol.">
        <title>High frequency of phylogenetically diverse reductive dehalogenase-homologous genes in deep subseafloor sedimentary metagenomes.</title>
        <authorList>
            <person name="Kawai M."/>
            <person name="Futagami T."/>
            <person name="Toyoda A."/>
            <person name="Takaki Y."/>
            <person name="Nishi S."/>
            <person name="Hori S."/>
            <person name="Arai W."/>
            <person name="Tsubouchi T."/>
            <person name="Morono Y."/>
            <person name="Uchiyama I."/>
            <person name="Ito T."/>
            <person name="Fujiyama A."/>
            <person name="Inagaki F."/>
            <person name="Takami H."/>
        </authorList>
    </citation>
    <scope>NUCLEOTIDE SEQUENCE</scope>
    <source>
        <strain evidence="1">Expedition CK06-06</strain>
    </source>
</reference>
<feature type="non-terminal residue" evidence="1">
    <location>
        <position position="1"/>
    </location>
</feature>
<organism evidence="1">
    <name type="scientific">marine sediment metagenome</name>
    <dbReference type="NCBI Taxonomy" id="412755"/>
    <lineage>
        <taxon>unclassified sequences</taxon>
        <taxon>metagenomes</taxon>
        <taxon>ecological metagenomes</taxon>
    </lineage>
</organism>
<accession>X1PRY3</accession>
<gene>
    <name evidence="1" type="ORF">S12H4_09529</name>
</gene>
<dbReference type="EMBL" id="BARW01003881">
    <property type="protein sequence ID" value="GAI58992.1"/>
    <property type="molecule type" value="Genomic_DNA"/>
</dbReference>
<dbReference type="AlphaFoldDB" id="X1PRY3"/>
<name>X1PRY3_9ZZZZ</name>
<feature type="non-terminal residue" evidence="1">
    <location>
        <position position="314"/>
    </location>
</feature>
<evidence type="ECO:0000313" key="1">
    <source>
        <dbReference type="EMBL" id="GAI58992.1"/>
    </source>
</evidence>
<proteinExistence type="predicted"/>
<comment type="caution">
    <text evidence="1">The sequence shown here is derived from an EMBL/GenBank/DDBJ whole genome shotgun (WGS) entry which is preliminary data.</text>
</comment>
<sequence length="314" mass="36047">FGKKKDYKPIKPEYFKGDTLGAKLGNTLIGFFMRIINATTGWFEERLVNFVIAILEKLETRGAEVLKGFIERVEENKELPDDIKNVFAEVKEPKGAWAATIGMMLGGNLMGGVVGSVMTAMCAPLTYSTQRFMTAYRPLLNQAVMGNIMGEIKDEDLKMIFRELGFKEKYDNIWKTIFKNQIAVGELINLKRRGEIEEEELNARMSYLGYNEEDIKKIKVLIDEIIPAADAIIHYFRTDISIEELYEQTAKRGISKDLTDKLIIVNRRILDLASIRSIFYREDKTDDWLTSQLKGFGYSEDDVEDIKKVLPYYP</sequence>